<name>A0ABV7DU62_9RHOB</name>
<dbReference type="InterPro" id="IPR002104">
    <property type="entry name" value="Integrase_catalytic"/>
</dbReference>
<dbReference type="InterPro" id="IPR013762">
    <property type="entry name" value="Integrase-like_cat_sf"/>
</dbReference>
<dbReference type="InterPro" id="IPR011010">
    <property type="entry name" value="DNA_brk_join_enz"/>
</dbReference>
<gene>
    <name evidence="3" type="ORF">ACFOD6_06850</name>
</gene>
<dbReference type="Gene3D" id="1.10.443.10">
    <property type="entry name" value="Intergrase catalytic core"/>
    <property type="match status" value="1"/>
</dbReference>
<dbReference type="RefSeq" id="WP_197642019.1">
    <property type="nucleotide sequence ID" value="NZ_JAEACP010000002.1"/>
</dbReference>
<evidence type="ECO:0000313" key="4">
    <source>
        <dbReference type="Proteomes" id="UP001595445"/>
    </source>
</evidence>
<dbReference type="EMBL" id="JBHRSM010000011">
    <property type="protein sequence ID" value="MFC3085764.1"/>
    <property type="molecule type" value="Genomic_DNA"/>
</dbReference>
<dbReference type="Proteomes" id="UP001595445">
    <property type="component" value="Unassembled WGS sequence"/>
</dbReference>
<evidence type="ECO:0000313" key="3">
    <source>
        <dbReference type="EMBL" id="MFC3085764.1"/>
    </source>
</evidence>
<evidence type="ECO:0000256" key="1">
    <source>
        <dbReference type="ARBA" id="ARBA00023172"/>
    </source>
</evidence>
<dbReference type="PROSITE" id="PS51898">
    <property type="entry name" value="TYR_RECOMBINASE"/>
    <property type="match status" value="1"/>
</dbReference>
<keyword evidence="4" id="KW-1185">Reference proteome</keyword>
<sequence length="367" mass="40917">MPRKAKGARLFWRDRSAEGRDSFWEIRDGATRFSCGTVDRQQAEEKLARYIGEKYRSTGPVSAQDMYIDDCFVIYAEEHAMHVAAPATIGYAMGALLQFWSGRRVSEVSGSTCRAYAKSRTTKFGHPASPGTVRRELNVLQAAINYCFKEGKLTSAARVVLPAQPPAKERWLTRQEAAWLLKAARSLNVTGKHLTDFILHGLYTGSRKSTILAMRINAPSLSGGHVDTVQGLLYRKPAGKVMTKKRQGTARLPAKYLAHLRRQARNGRKYVVEDYQGRRVGDIRKGFENATRLAQELARTKGISIDLSDVTPHTLKHTAISWALQKGGDLWAVAGYFSTSTQTIESVYGHHSPNHQRSAVEALNRRA</sequence>
<dbReference type="SUPFAM" id="SSF56349">
    <property type="entry name" value="DNA breaking-rejoining enzymes"/>
    <property type="match status" value="1"/>
</dbReference>
<feature type="domain" description="Tyr recombinase" evidence="2">
    <location>
        <begin position="167"/>
        <end position="361"/>
    </location>
</feature>
<reference evidence="4" key="1">
    <citation type="journal article" date="2019" name="Int. J. Syst. Evol. Microbiol.">
        <title>The Global Catalogue of Microorganisms (GCM) 10K type strain sequencing project: providing services to taxonomists for standard genome sequencing and annotation.</title>
        <authorList>
            <consortium name="The Broad Institute Genomics Platform"/>
            <consortium name="The Broad Institute Genome Sequencing Center for Infectious Disease"/>
            <person name="Wu L."/>
            <person name="Ma J."/>
        </authorList>
    </citation>
    <scope>NUCLEOTIDE SEQUENCE [LARGE SCALE GENOMIC DNA]</scope>
    <source>
        <strain evidence="4">KCTC 62102</strain>
    </source>
</reference>
<protein>
    <submittedName>
        <fullName evidence="3">Tyrosine-type recombinase/integrase</fullName>
    </submittedName>
</protein>
<evidence type="ECO:0000259" key="2">
    <source>
        <dbReference type="PROSITE" id="PS51898"/>
    </source>
</evidence>
<keyword evidence="1" id="KW-0233">DNA recombination</keyword>
<accession>A0ABV7DU62</accession>
<organism evidence="3 4">
    <name type="scientific">Tabrizicola soli</name>
    <dbReference type="NCBI Taxonomy" id="2185115"/>
    <lineage>
        <taxon>Bacteria</taxon>
        <taxon>Pseudomonadati</taxon>
        <taxon>Pseudomonadota</taxon>
        <taxon>Alphaproteobacteria</taxon>
        <taxon>Rhodobacterales</taxon>
        <taxon>Paracoccaceae</taxon>
        <taxon>Tabrizicola</taxon>
    </lineage>
</organism>
<proteinExistence type="predicted"/>
<comment type="caution">
    <text evidence="3">The sequence shown here is derived from an EMBL/GenBank/DDBJ whole genome shotgun (WGS) entry which is preliminary data.</text>
</comment>